<evidence type="ECO:0000313" key="4">
    <source>
        <dbReference type="EMBL" id="GEU33436.1"/>
    </source>
</evidence>
<dbReference type="Gene3D" id="2.40.70.10">
    <property type="entry name" value="Acid Proteases"/>
    <property type="match status" value="1"/>
</dbReference>
<comment type="caution">
    <text evidence="4">The sequence shown here is derived from an EMBL/GenBank/DDBJ whole genome shotgun (WGS) entry which is preliminary data.</text>
</comment>
<dbReference type="Pfam" id="PF17921">
    <property type="entry name" value="Integrase_H2C2"/>
    <property type="match status" value="1"/>
</dbReference>
<feature type="compositionally biased region" description="Basic and acidic residues" evidence="2">
    <location>
        <begin position="227"/>
        <end position="249"/>
    </location>
</feature>
<dbReference type="CDD" id="cd00303">
    <property type="entry name" value="retropepsin_like"/>
    <property type="match status" value="1"/>
</dbReference>
<feature type="compositionally biased region" description="Low complexity" evidence="2">
    <location>
        <begin position="1"/>
        <end position="15"/>
    </location>
</feature>
<feature type="coiled-coil region" evidence="1">
    <location>
        <begin position="406"/>
        <end position="433"/>
    </location>
</feature>
<feature type="domain" description="Reverse transcriptase" evidence="3">
    <location>
        <begin position="383"/>
        <end position="574"/>
    </location>
</feature>
<evidence type="ECO:0000256" key="2">
    <source>
        <dbReference type="SAM" id="MobiDB-lite"/>
    </source>
</evidence>
<dbReference type="Gene3D" id="3.30.70.270">
    <property type="match status" value="1"/>
</dbReference>
<dbReference type="CDD" id="cd01647">
    <property type="entry name" value="RT_LTR"/>
    <property type="match status" value="1"/>
</dbReference>
<dbReference type="PANTHER" id="PTHR24559">
    <property type="entry name" value="TRANSPOSON TY3-I GAG-POL POLYPROTEIN"/>
    <property type="match status" value="1"/>
</dbReference>
<sequence length="718" mass="81433">MTTRSAGRPAAASRRGGTGGQVGRGGGRTRGRSGDESNGGIGGRCGQVGCRGSVVNDGVDGVPNFSTIIAQHLQIYFPLLGDVRNVIADNDRRGCTYKEFLACNPKEYNGKGGVIVFTRWIEKIESVLMREEFCPSNKMQKLETKLWNHAMVEAGHAAYIDRFHELARLVPHLVTPENRRIERYVYGLASQIRGMVAAMEPTTIQKTMLKVGVLTNEAIMNGSLKNNPEKRGNGGESSRDRNVKDDNKRSRSVSAFATTSFDSGADYSFVSTTFIPLLGIYTSIYTSNLRFSYEVEIASGQLVEIHKVIKGSKLEIEGHVFDINLISFGSGSFDMIIGMDWLSNHKDEIICHEKVVRIQLPDDKIVVVKDFPEVFLDDLSGLPPSRETEFQIELVPEAIPIVKSPYRLASSEMEELSGQLKELQELNKLTIKNSYPLPRIDDLFDQLQGSQYFSKINLSFGYHQLRVHEDYIPKTAFRTRYGHFEFIVLPFGLTNAPAVFMDLMNRVCRPYLDKFLIVFIDDILIYSKNREEHEVHLGLILESLKKEKLSSSPDGPEDFVMYCDASDLRLGCVLMQRELFSDYNCEFRYHPGKTNVVADALSRKEKVKPKRVRDINITLQLSIKGKILAARKRHVMSLWDCREGDVRTLIMDESYNSKYSVHPGADKMYYDLRDRYSWSGMKKDIVVYMSRCLTYLKVKAEHQRLSGLLQQPEIPEWK</sequence>
<dbReference type="InterPro" id="IPR043502">
    <property type="entry name" value="DNA/RNA_pol_sf"/>
</dbReference>
<dbReference type="AlphaFoldDB" id="A0A6L2J957"/>
<accession>A0A6L2J957</accession>
<dbReference type="Pfam" id="PF08284">
    <property type="entry name" value="RVP_2"/>
    <property type="match status" value="1"/>
</dbReference>
<dbReference type="PROSITE" id="PS50878">
    <property type="entry name" value="RT_POL"/>
    <property type="match status" value="1"/>
</dbReference>
<evidence type="ECO:0000259" key="3">
    <source>
        <dbReference type="PROSITE" id="PS50878"/>
    </source>
</evidence>
<feature type="region of interest" description="Disordered" evidence="2">
    <location>
        <begin position="1"/>
        <end position="40"/>
    </location>
</feature>
<protein>
    <recommendedName>
        <fullName evidence="3">Reverse transcriptase domain-containing protein</fullName>
    </recommendedName>
</protein>
<feature type="region of interest" description="Disordered" evidence="2">
    <location>
        <begin position="222"/>
        <end position="249"/>
    </location>
</feature>
<organism evidence="4">
    <name type="scientific">Tanacetum cinerariifolium</name>
    <name type="common">Dalmatian daisy</name>
    <name type="synonym">Chrysanthemum cinerariifolium</name>
    <dbReference type="NCBI Taxonomy" id="118510"/>
    <lineage>
        <taxon>Eukaryota</taxon>
        <taxon>Viridiplantae</taxon>
        <taxon>Streptophyta</taxon>
        <taxon>Embryophyta</taxon>
        <taxon>Tracheophyta</taxon>
        <taxon>Spermatophyta</taxon>
        <taxon>Magnoliopsida</taxon>
        <taxon>eudicotyledons</taxon>
        <taxon>Gunneridae</taxon>
        <taxon>Pentapetalae</taxon>
        <taxon>asterids</taxon>
        <taxon>campanulids</taxon>
        <taxon>Asterales</taxon>
        <taxon>Asteraceae</taxon>
        <taxon>Asteroideae</taxon>
        <taxon>Anthemideae</taxon>
        <taxon>Anthemidinae</taxon>
        <taxon>Tanacetum</taxon>
    </lineage>
</organism>
<name>A0A6L2J957_TANCI</name>
<dbReference type="InterPro" id="IPR043128">
    <property type="entry name" value="Rev_trsase/Diguanyl_cyclase"/>
</dbReference>
<keyword evidence="1" id="KW-0175">Coiled coil</keyword>
<dbReference type="InterPro" id="IPR041588">
    <property type="entry name" value="Integrase_H2C2"/>
</dbReference>
<dbReference type="SUPFAM" id="SSF56672">
    <property type="entry name" value="DNA/RNA polymerases"/>
    <property type="match status" value="1"/>
</dbReference>
<dbReference type="InterPro" id="IPR021109">
    <property type="entry name" value="Peptidase_aspartic_dom_sf"/>
</dbReference>
<dbReference type="Gene3D" id="3.10.10.10">
    <property type="entry name" value="HIV Type 1 Reverse Transcriptase, subunit A, domain 1"/>
    <property type="match status" value="1"/>
</dbReference>
<dbReference type="Gene3D" id="1.10.340.70">
    <property type="match status" value="1"/>
</dbReference>
<proteinExistence type="predicted"/>
<evidence type="ECO:0000256" key="1">
    <source>
        <dbReference type="SAM" id="Coils"/>
    </source>
</evidence>
<reference evidence="4" key="1">
    <citation type="journal article" date="2019" name="Sci. Rep.">
        <title>Draft genome of Tanacetum cinerariifolium, the natural source of mosquito coil.</title>
        <authorList>
            <person name="Yamashiro T."/>
            <person name="Shiraishi A."/>
            <person name="Satake H."/>
            <person name="Nakayama K."/>
        </authorList>
    </citation>
    <scope>NUCLEOTIDE SEQUENCE</scope>
</reference>
<dbReference type="InterPro" id="IPR053134">
    <property type="entry name" value="RNA-dir_DNA_polymerase"/>
</dbReference>
<dbReference type="InterPro" id="IPR000477">
    <property type="entry name" value="RT_dom"/>
</dbReference>
<dbReference type="Pfam" id="PF00078">
    <property type="entry name" value="RVT_1"/>
    <property type="match status" value="1"/>
</dbReference>
<feature type="compositionally biased region" description="Gly residues" evidence="2">
    <location>
        <begin position="16"/>
        <end position="28"/>
    </location>
</feature>
<dbReference type="EMBL" id="BKCJ010000464">
    <property type="protein sequence ID" value="GEU33436.1"/>
    <property type="molecule type" value="Genomic_DNA"/>
</dbReference>
<gene>
    <name evidence="4" type="ORF">Tci_005414</name>
</gene>
<dbReference type="SUPFAM" id="SSF50630">
    <property type="entry name" value="Acid proteases"/>
    <property type="match status" value="1"/>
</dbReference>
<dbReference type="PANTHER" id="PTHR24559:SF444">
    <property type="entry name" value="REVERSE TRANSCRIPTASE DOMAIN-CONTAINING PROTEIN"/>
    <property type="match status" value="1"/>
</dbReference>